<dbReference type="InterPro" id="IPR036282">
    <property type="entry name" value="Glutathione-S-Trfase_C_sf"/>
</dbReference>
<evidence type="ECO:0000313" key="3">
    <source>
        <dbReference type="EMBL" id="OCK75600.1"/>
    </source>
</evidence>
<accession>A0A8E2E1N5</accession>
<sequence length="300" mass="33306">MTSSTRPQLILFDYDFSPFAQKIHLLLACCALPFSRCEQPPLLPRPTLERLGITYRRIPVLAMGKDVYCDTTAIIEGVLGRLASGFPRTRAEKAYESFGRLLFNSSLGLVGKAPDEAIMKDRATIFPQLCRPDIHTLRPSALAELRANFTIVEKDFLSAGAWVGGVTMSLDDVHVGFVVRWILKRMQIEKVPGFGKDEFPKIYHWVEQLPKSTPTEISQEDAVKNILSSSYAVGLPKWDDNDHLGIEEGAVVTVESSDATPGAHPQAGKLVGVSMKEVVLELDNSVRLHFPRQGYIVRKA</sequence>
<dbReference type="OrthoDB" id="202840at2759"/>
<dbReference type="InterPro" id="IPR036249">
    <property type="entry name" value="Thioredoxin-like_sf"/>
</dbReference>
<dbReference type="InterPro" id="IPR058268">
    <property type="entry name" value="DUF7962"/>
</dbReference>
<reference evidence="3 4" key="1">
    <citation type="journal article" date="2016" name="Nat. Commun.">
        <title>Ectomycorrhizal ecology is imprinted in the genome of the dominant symbiotic fungus Cenococcum geophilum.</title>
        <authorList>
            <consortium name="DOE Joint Genome Institute"/>
            <person name="Peter M."/>
            <person name="Kohler A."/>
            <person name="Ohm R.A."/>
            <person name="Kuo A."/>
            <person name="Krutzmann J."/>
            <person name="Morin E."/>
            <person name="Arend M."/>
            <person name="Barry K.W."/>
            <person name="Binder M."/>
            <person name="Choi C."/>
            <person name="Clum A."/>
            <person name="Copeland A."/>
            <person name="Grisel N."/>
            <person name="Haridas S."/>
            <person name="Kipfer T."/>
            <person name="LaButti K."/>
            <person name="Lindquist E."/>
            <person name="Lipzen A."/>
            <person name="Maire R."/>
            <person name="Meier B."/>
            <person name="Mihaltcheva S."/>
            <person name="Molinier V."/>
            <person name="Murat C."/>
            <person name="Poggeler S."/>
            <person name="Quandt C.A."/>
            <person name="Sperisen C."/>
            <person name="Tritt A."/>
            <person name="Tisserant E."/>
            <person name="Crous P.W."/>
            <person name="Henrissat B."/>
            <person name="Nehls U."/>
            <person name="Egli S."/>
            <person name="Spatafora J.W."/>
            <person name="Grigoriev I.V."/>
            <person name="Martin F.M."/>
        </authorList>
    </citation>
    <scope>NUCLEOTIDE SEQUENCE [LARGE SCALE GENOMIC DNA]</scope>
    <source>
        <strain evidence="3 4">CBS 459.81</strain>
    </source>
</reference>
<proteinExistence type="predicted"/>
<dbReference type="Gene3D" id="3.40.30.110">
    <property type="match status" value="2"/>
</dbReference>
<gene>
    <name evidence="3" type="ORF">K432DRAFT_429307</name>
</gene>
<evidence type="ECO:0000259" key="1">
    <source>
        <dbReference type="Pfam" id="PF13417"/>
    </source>
</evidence>
<dbReference type="CDD" id="cd00570">
    <property type="entry name" value="GST_N_family"/>
    <property type="match status" value="1"/>
</dbReference>
<organism evidence="3 4">
    <name type="scientific">Lepidopterella palustris CBS 459.81</name>
    <dbReference type="NCBI Taxonomy" id="1314670"/>
    <lineage>
        <taxon>Eukaryota</taxon>
        <taxon>Fungi</taxon>
        <taxon>Dikarya</taxon>
        <taxon>Ascomycota</taxon>
        <taxon>Pezizomycotina</taxon>
        <taxon>Dothideomycetes</taxon>
        <taxon>Pleosporomycetidae</taxon>
        <taxon>Mytilinidiales</taxon>
        <taxon>Argynnaceae</taxon>
        <taxon>Lepidopterella</taxon>
    </lineage>
</organism>
<name>A0A8E2E1N5_9PEZI</name>
<dbReference type="CDD" id="cd00299">
    <property type="entry name" value="GST_C_family"/>
    <property type="match status" value="1"/>
</dbReference>
<dbReference type="SUPFAM" id="SSF52833">
    <property type="entry name" value="Thioredoxin-like"/>
    <property type="match status" value="1"/>
</dbReference>
<dbReference type="Proteomes" id="UP000250266">
    <property type="component" value="Unassembled WGS sequence"/>
</dbReference>
<dbReference type="SUPFAM" id="SSF47616">
    <property type="entry name" value="GST C-terminal domain-like"/>
    <property type="match status" value="1"/>
</dbReference>
<dbReference type="EMBL" id="KV745297">
    <property type="protein sequence ID" value="OCK75600.1"/>
    <property type="molecule type" value="Genomic_DNA"/>
</dbReference>
<feature type="domain" description="DUF7962" evidence="2">
    <location>
        <begin position="115"/>
        <end position="211"/>
    </location>
</feature>
<evidence type="ECO:0008006" key="5">
    <source>
        <dbReference type="Google" id="ProtNLM"/>
    </source>
</evidence>
<dbReference type="InterPro" id="IPR004045">
    <property type="entry name" value="Glutathione_S-Trfase_N"/>
</dbReference>
<feature type="domain" description="GST N-terminal" evidence="1">
    <location>
        <begin position="11"/>
        <end position="76"/>
    </location>
</feature>
<dbReference type="Pfam" id="PF25907">
    <property type="entry name" value="DUF7962"/>
    <property type="match status" value="1"/>
</dbReference>
<dbReference type="Pfam" id="PF13417">
    <property type="entry name" value="GST_N_3"/>
    <property type="match status" value="1"/>
</dbReference>
<evidence type="ECO:0000313" key="4">
    <source>
        <dbReference type="Proteomes" id="UP000250266"/>
    </source>
</evidence>
<dbReference type="AlphaFoldDB" id="A0A8E2E1N5"/>
<evidence type="ECO:0000259" key="2">
    <source>
        <dbReference type="Pfam" id="PF25907"/>
    </source>
</evidence>
<keyword evidence="4" id="KW-1185">Reference proteome</keyword>
<protein>
    <recommendedName>
        <fullName evidence="5">GST N-terminal domain-containing protein</fullName>
    </recommendedName>
</protein>